<dbReference type="GO" id="GO:0016787">
    <property type="term" value="F:hydrolase activity"/>
    <property type="evidence" value="ECO:0007669"/>
    <property type="project" value="UniProtKB-KW"/>
</dbReference>
<dbReference type="InterPro" id="IPR011545">
    <property type="entry name" value="DEAD/DEAH_box_helicase_dom"/>
</dbReference>
<evidence type="ECO:0000313" key="9">
    <source>
        <dbReference type="Proteomes" id="UP000025227"/>
    </source>
</evidence>
<dbReference type="EC" id="3.6.4.13" evidence="1"/>
<feature type="compositionally biased region" description="Basic and acidic residues" evidence="6">
    <location>
        <begin position="177"/>
        <end position="186"/>
    </location>
</feature>
<keyword evidence="5" id="KW-0067">ATP-binding</keyword>
<dbReference type="CDD" id="cd18787">
    <property type="entry name" value="SF2_C_DEAD"/>
    <property type="match status" value="1"/>
</dbReference>
<feature type="compositionally biased region" description="Gly residues" evidence="6">
    <location>
        <begin position="17"/>
        <end position="26"/>
    </location>
</feature>
<dbReference type="GO" id="GO:0003676">
    <property type="term" value="F:nucleic acid binding"/>
    <property type="evidence" value="ECO:0007669"/>
    <property type="project" value="InterPro"/>
</dbReference>
<dbReference type="PROSITE" id="PS51194">
    <property type="entry name" value="HELICASE_CTER"/>
    <property type="match status" value="1"/>
</dbReference>
<evidence type="ECO:0000259" key="7">
    <source>
        <dbReference type="PROSITE" id="PS51192"/>
    </source>
</evidence>
<dbReference type="Pfam" id="PF00271">
    <property type="entry name" value="Helicase_C"/>
    <property type="match status" value="1"/>
</dbReference>
<feature type="compositionally biased region" description="Basic and acidic residues" evidence="6">
    <location>
        <begin position="196"/>
        <end position="239"/>
    </location>
</feature>
<keyword evidence="2" id="KW-0547">Nucleotide-binding</keyword>
<dbReference type="GO" id="GO:0003724">
    <property type="term" value="F:RNA helicase activity"/>
    <property type="evidence" value="ECO:0007669"/>
    <property type="project" value="UniProtKB-EC"/>
</dbReference>
<feature type="domain" description="Helicase ATP-binding" evidence="7">
    <location>
        <begin position="538"/>
        <end position="721"/>
    </location>
</feature>
<dbReference type="PANTHER" id="PTHR47958">
    <property type="entry name" value="ATP-DEPENDENT RNA HELICASE DBP3"/>
    <property type="match status" value="1"/>
</dbReference>
<evidence type="ECO:0000313" key="10">
    <source>
        <dbReference type="WBParaSite" id="HCON_00133990-00001"/>
    </source>
</evidence>
<dbReference type="OrthoDB" id="5871318at2759"/>
<proteinExistence type="predicted"/>
<feature type="compositionally biased region" description="Gly residues" evidence="6">
    <location>
        <begin position="382"/>
        <end position="402"/>
    </location>
</feature>
<dbReference type="WBParaSite" id="HCON_00133990-00001">
    <property type="protein sequence ID" value="HCON_00133990-00001"/>
    <property type="gene ID" value="HCON_00133990"/>
</dbReference>
<feature type="compositionally biased region" description="Basic and acidic residues" evidence="6">
    <location>
        <begin position="958"/>
        <end position="970"/>
    </location>
</feature>
<name>A0A7I4YT53_HAECO</name>
<evidence type="ECO:0000256" key="6">
    <source>
        <dbReference type="SAM" id="MobiDB-lite"/>
    </source>
</evidence>
<evidence type="ECO:0000256" key="3">
    <source>
        <dbReference type="ARBA" id="ARBA00022801"/>
    </source>
</evidence>
<feature type="compositionally biased region" description="Basic and acidic residues" evidence="6">
    <location>
        <begin position="343"/>
        <end position="354"/>
    </location>
</feature>
<evidence type="ECO:0000256" key="5">
    <source>
        <dbReference type="ARBA" id="ARBA00022840"/>
    </source>
</evidence>
<keyword evidence="9" id="KW-1185">Reference proteome</keyword>
<dbReference type="InterPro" id="IPR014001">
    <property type="entry name" value="Helicase_ATP-bd"/>
</dbReference>
<dbReference type="SMART" id="SM00487">
    <property type="entry name" value="DEXDc"/>
    <property type="match status" value="1"/>
</dbReference>
<feature type="domain" description="Helicase C-terminal" evidence="8">
    <location>
        <begin position="747"/>
        <end position="908"/>
    </location>
</feature>
<dbReference type="OMA" id="TCGRIMD"/>
<dbReference type="InterPro" id="IPR001650">
    <property type="entry name" value="Helicase_C-like"/>
</dbReference>
<keyword evidence="4" id="KW-0347">Helicase</keyword>
<feature type="compositionally biased region" description="Basic and acidic residues" evidence="6">
    <location>
        <begin position="139"/>
        <end position="155"/>
    </location>
</feature>
<dbReference type="Gene3D" id="3.40.50.300">
    <property type="entry name" value="P-loop containing nucleotide triphosphate hydrolases"/>
    <property type="match status" value="2"/>
</dbReference>
<feature type="region of interest" description="Disordered" evidence="6">
    <location>
        <begin position="946"/>
        <end position="1002"/>
    </location>
</feature>
<protein>
    <recommendedName>
        <fullName evidence="1">RNA helicase</fullName>
        <ecNumber evidence="1">3.6.4.13</ecNumber>
    </recommendedName>
</protein>
<feature type="compositionally biased region" description="Basic and acidic residues" evidence="6">
    <location>
        <begin position="48"/>
        <end position="58"/>
    </location>
</feature>
<feature type="compositionally biased region" description="Basic and acidic residues" evidence="6">
    <location>
        <begin position="249"/>
        <end position="277"/>
    </location>
</feature>
<dbReference type="SUPFAM" id="SSF52540">
    <property type="entry name" value="P-loop containing nucleoside triphosphate hydrolases"/>
    <property type="match status" value="2"/>
</dbReference>
<evidence type="ECO:0000256" key="1">
    <source>
        <dbReference type="ARBA" id="ARBA00012552"/>
    </source>
</evidence>
<dbReference type="Pfam" id="PF00270">
    <property type="entry name" value="DEAD"/>
    <property type="match status" value="1"/>
</dbReference>
<evidence type="ECO:0000256" key="4">
    <source>
        <dbReference type="ARBA" id="ARBA00022806"/>
    </source>
</evidence>
<evidence type="ECO:0000256" key="2">
    <source>
        <dbReference type="ARBA" id="ARBA00022741"/>
    </source>
</evidence>
<reference evidence="10" key="1">
    <citation type="submission" date="2020-12" db="UniProtKB">
        <authorList>
            <consortium name="WormBaseParasite"/>
        </authorList>
    </citation>
    <scope>IDENTIFICATION</scope>
    <source>
        <strain evidence="10">MHco3</strain>
    </source>
</reference>
<dbReference type="AlphaFoldDB" id="A0A7I4YT53"/>
<sequence>MGFGENASFGAVPAFGGYRGEGGGFQGHQSNGPDRRSPRGRGGGGNFSDRRENRRQVEDWDSEIDQGNAPSRGRFDDPPQFPARGKPREFDEESGGQKFGDSRSGGFGGPRRNNDSRPGENFNQYRNSNRGGGFAGRYQCEDDRRAFSGHRSNEHADEDYRDNCRSSGRGMYSDEDPPARDRRAGFDNDEDQGDPSNRRSNDFERNERDGGRENWDVGERKLNDRNRFSNSDDRNDGRNRGFGNNADGYRQEYRRRDEFVPSKGNFENERYDDREPTGKFGGYKGNGPRGGGPDDNRGRYQSRPFDSRNDDFDNSGYCRERGNDQRRTFENRSGGFARNNQDGGDRRFDNRFNENEGGYGGGGQSSPYSRRNYGDRKDSGPPGRGRYGGDGPSRGGQRGGSGWNDDERDDRDRRRDGGFRGGSGNGNRNASGYGNRDDNSGGRYRQGPREFVPSGQSVERAPKDWSPEETAIQKLFERDAHNAAHFEKDRDESVQVIGAEGNIEISSWENSGLHSDLIRTCMEKCHYRYVRPIQAAAIPLILRGCDVVGLAETGGGKTAAFVLPILHQIMKMGSETLSSLKSGEILALVVAPTRELARQLYDSFRKHAYGTEVKCCVAYGEIPRWKNLAEIHGGCHVLVGTSGRLMDFIQKSDINVRSVRFLVLDEADMLLEDGRENHLNSILSNEKLPKPDSRQTLLFSATFPADVQKFAGQVLKQKYVMIRSSQRGKANVRVKQEFVKTEGTSEKNDTLFDMLESQRDKLTDDGSPTRTLVFVGTKKQADYLAMMLCQKGVKAGSINGNRPQDERERMVSQLRDGIVHVLVGTDVCQRGLDINGLDHVINYDIPNGSSEEVRDKYIHRIGRTGRLHGGLATSFIDSHNSDVNAIKLIVQVAKETDQEIPPWLDEMCNQDSFSRAGFGASSGSFGAKGFGSTSGFGAGGFGTKGFGGAPSSSGFGEGADKNDQESKDQPDDQELGSASFGEGGFGPDKKPADDTGSNDGSY</sequence>
<evidence type="ECO:0000259" key="8">
    <source>
        <dbReference type="PROSITE" id="PS51194"/>
    </source>
</evidence>
<dbReference type="PROSITE" id="PS51192">
    <property type="entry name" value="HELICASE_ATP_BIND_1"/>
    <property type="match status" value="1"/>
</dbReference>
<dbReference type="GO" id="GO:0005524">
    <property type="term" value="F:ATP binding"/>
    <property type="evidence" value="ECO:0007669"/>
    <property type="project" value="UniProtKB-KW"/>
</dbReference>
<dbReference type="SMART" id="SM00490">
    <property type="entry name" value="HELICc"/>
    <property type="match status" value="1"/>
</dbReference>
<dbReference type="Proteomes" id="UP000025227">
    <property type="component" value="Unplaced"/>
</dbReference>
<feature type="region of interest" description="Disordered" evidence="6">
    <location>
        <begin position="1"/>
        <end position="465"/>
    </location>
</feature>
<feature type="compositionally biased region" description="Basic and acidic residues" evidence="6">
    <location>
        <begin position="318"/>
        <end position="330"/>
    </location>
</feature>
<dbReference type="InterPro" id="IPR027417">
    <property type="entry name" value="P-loop_NTPase"/>
</dbReference>
<keyword evidence="3" id="KW-0378">Hydrolase</keyword>
<accession>A0A7I4YT53</accession>
<feature type="compositionally biased region" description="Gly residues" evidence="6">
    <location>
        <begin position="279"/>
        <end position="291"/>
    </location>
</feature>
<organism evidence="9 10">
    <name type="scientific">Haemonchus contortus</name>
    <name type="common">Barber pole worm</name>
    <dbReference type="NCBI Taxonomy" id="6289"/>
    <lineage>
        <taxon>Eukaryota</taxon>
        <taxon>Metazoa</taxon>
        <taxon>Ecdysozoa</taxon>
        <taxon>Nematoda</taxon>
        <taxon>Chromadorea</taxon>
        <taxon>Rhabditida</taxon>
        <taxon>Rhabditina</taxon>
        <taxon>Rhabditomorpha</taxon>
        <taxon>Strongyloidea</taxon>
        <taxon>Trichostrongylidae</taxon>
        <taxon>Haemonchus</taxon>
    </lineage>
</organism>